<dbReference type="PANTHER" id="PTHR24320:SF148">
    <property type="entry name" value="NAD(P)-BINDING ROSSMANN-FOLD SUPERFAMILY PROTEIN"/>
    <property type="match status" value="1"/>
</dbReference>
<protein>
    <submittedName>
        <fullName evidence="3">WW domain-containing oxidoreductase</fullName>
    </submittedName>
</protein>
<sequence length="330" mass="35609">MTLGWGSTCEQVAAALPEGAREIAGTTVIVTGSNTGIGLEAARQFARLGAHVVMACRNAAKAEKARDEICAKNKDTVPQSRVSIITVDLGDLASVESFVKEFSQRSEDENWPPLRTLVLNAGLILSKAERSAQGYEKTFATNHLGHMALTLGLLPVLRENAPGRVVVLSSDSHYGPLAEKNVESVEALRNVFVQPSGDPGASISLKKGMELYGSSKLCNLLFAKELHARESDNGIVACSLHPGTLIATDIVRNQNGLVQFLTRYVISFFTKSVNQGTSTTMYCSLAPHDSLQGQYYDNCAPKRESKRATSTAAKVLWDLSEELLGQQSRL</sequence>
<keyword evidence="2" id="KW-0560">Oxidoreductase</keyword>
<dbReference type="InterPro" id="IPR036291">
    <property type="entry name" value="NAD(P)-bd_dom_sf"/>
</dbReference>
<name>A0A2R5GQQ1_9STRA</name>
<dbReference type="SUPFAM" id="SSF51735">
    <property type="entry name" value="NAD(P)-binding Rossmann-fold domains"/>
    <property type="match status" value="1"/>
</dbReference>
<proteinExistence type="inferred from homology"/>
<comment type="caution">
    <text evidence="3">The sequence shown here is derived from an EMBL/GenBank/DDBJ whole genome shotgun (WGS) entry which is preliminary data.</text>
</comment>
<evidence type="ECO:0000256" key="1">
    <source>
        <dbReference type="ARBA" id="ARBA00006484"/>
    </source>
</evidence>
<evidence type="ECO:0000313" key="3">
    <source>
        <dbReference type="EMBL" id="GBG32639.1"/>
    </source>
</evidence>
<dbReference type="InParanoid" id="A0A2R5GQQ1"/>
<dbReference type="PANTHER" id="PTHR24320">
    <property type="entry name" value="RETINOL DEHYDROGENASE"/>
    <property type="match status" value="1"/>
</dbReference>
<dbReference type="AlphaFoldDB" id="A0A2R5GQQ1"/>
<dbReference type="Proteomes" id="UP000241890">
    <property type="component" value="Unassembled WGS sequence"/>
</dbReference>
<dbReference type="Gene3D" id="3.40.50.720">
    <property type="entry name" value="NAD(P)-binding Rossmann-like Domain"/>
    <property type="match status" value="1"/>
</dbReference>
<dbReference type="FunCoup" id="A0A2R5GQQ1">
    <property type="interactions" value="7"/>
</dbReference>
<dbReference type="EMBL" id="BEYU01000126">
    <property type="protein sequence ID" value="GBG32639.1"/>
    <property type="molecule type" value="Genomic_DNA"/>
</dbReference>
<dbReference type="PRINTS" id="PR00081">
    <property type="entry name" value="GDHRDH"/>
</dbReference>
<organism evidence="3 4">
    <name type="scientific">Hondaea fermentalgiana</name>
    <dbReference type="NCBI Taxonomy" id="2315210"/>
    <lineage>
        <taxon>Eukaryota</taxon>
        <taxon>Sar</taxon>
        <taxon>Stramenopiles</taxon>
        <taxon>Bigyra</taxon>
        <taxon>Labyrinthulomycetes</taxon>
        <taxon>Thraustochytrida</taxon>
        <taxon>Thraustochytriidae</taxon>
        <taxon>Hondaea</taxon>
    </lineage>
</organism>
<dbReference type="InterPro" id="IPR002347">
    <property type="entry name" value="SDR_fam"/>
</dbReference>
<keyword evidence="4" id="KW-1185">Reference proteome</keyword>
<evidence type="ECO:0000313" key="4">
    <source>
        <dbReference type="Proteomes" id="UP000241890"/>
    </source>
</evidence>
<dbReference type="Pfam" id="PF00106">
    <property type="entry name" value="adh_short"/>
    <property type="match status" value="1"/>
</dbReference>
<evidence type="ECO:0000256" key="2">
    <source>
        <dbReference type="ARBA" id="ARBA00023002"/>
    </source>
</evidence>
<dbReference type="GO" id="GO:0016491">
    <property type="term" value="F:oxidoreductase activity"/>
    <property type="evidence" value="ECO:0007669"/>
    <property type="project" value="UniProtKB-KW"/>
</dbReference>
<reference evidence="3 4" key="1">
    <citation type="submission" date="2017-12" db="EMBL/GenBank/DDBJ databases">
        <title>Sequencing, de novo assembly and annotation of complete genome of a new Thraustochytrid species, strain FCC1311.</title>
        <authorList>
            <person name="Sedici K."/>
            <person name="Godart F."/>
            <person name="Aiese Cigliano R."/>
            <person name="Sanseverino W."/>
            <person name="Barakat M."/>
            <person name="Ortet P."/>
            <person name="Marechal E."/>
            <person name="Cagnac O."/>
            <person name="Amato A."/>
        </authorList>
    </citation>
    <scope>NUCLEOTIDE SEQUENCE [LARGE SCALE GENOMIC DNA]</scope>
</reference>
<dbReference type="OrthoDB" id="157221at2759"/>
<comment type="similarity">
    <text evidence="1">Belongs to the short-chain dehydrogenases/reductases (SDR) family.</text>
</comment>
<gene>
    <name evidence="3" type="ORF">FCC1311_088642</name>
</gene>
<accession>A0A2R5GQQ1</accession>